<dbReference type="PANTHER" id="PTHR30121:SF6">
    <property type="entry name" value="SLR6007 PROTEIN"/>
    <property type="match status" value="1"/>
</dbReference>
<proteinExistence type="predicted"/>
<keyword evidence="3" id="KW-0614">Plasmid</keyword>
<dbReference type="EMBL" id="CP026096">
    <property type="protein sequence ID" value="AZV45668.1"/>
    <property type="molecule type" value="Genomic_DNA"/>
</dbReference>
<dbReference type="RefSeq" id="WP_257467732.1">
    <property type="nucleotide sequence ID" value="NZ_CP026096.1"/>
</dbReference>
<feature type="coiled-coil region" evidence="1">
    <location>
        <begin position="93"/>
        <end position="137"/>
    </location>
</feature>
<keyword evidence="1" id="KW-0175">Coiled coil</keyword>
<name>A0A3Q9RSC5_9BACI</name>
<evidence type="ECO:0000313" key="3">
    <source>
        <dbReference type="EMBL" id="AZV45668.1"/>
    </source>
</evidence>
<evidence type="ECO:0000259" key="2">
    <source>
        <dbReference type="Pfam" id="PF19044"/>
    </source>
</evidence>
<dbReference type="InterPro" id="IPR027417">
    <property type="entry name" value="P-loop_NTPase"/>
</dbReference>
<dbReference type="InterPro" id="IPR043964">
    <property type="entry name" value="P-loop_TraG"/>
</dbReference>
<geneLocation type="plasmid" evidence="4">
    <name>pom18</name>
</geneLocation>
<dbReference type="AlphaFoldDB" id="A0A3Q9RSC5"/>
<dbReference type="Proteomes" id="UP000283095">
    <property type="component" value="Plasmid pOM18"/>
</dbReference>
<feature type="domain" description="TraG P-loop" evidence="2">
    <location>
        <begin position="243"/>
        <end position="599"/>
    </location>
</feature>
<reference evidence="3 4" key="1">
    <citation type="submission" date="2018-01" db="EMBL/GenBank/DDBJ databases">
        <title>Bacillus asahii Genome sequencing and assembly.</title>
        <authorList>
            <person name="Jiang H."/>
            <person name="Feng Y."/>
            <person name="Zhao F."/>
            <person name="Lin X."/>
        </authorList>
    </citation>
    <scope>NUCLEOTIDE SEQUENCE [LARGE SCALE GENOMIC DNA]</scope>
    <source>
        <strain evidence="3 4">OM18</strain>
        <plasmid evidence="4">pom18</plasmid>
    </source>
</reference>
<dbReference type="PANTHER" id="PTHR30121">
    <property type="entry name" value="UNCHARACTERIZED PROTEIN YJGR-RELATED"/>
    <property type="match status" value="1"/>
</dbReference>
<dbReference type="Pfam" id="PF19044">
    <property type="entry name" value="P-loop_TraG"/>
    <property type="match status" value="1"/>
</dbReference>
<evidence type="ECO:0000256" key="1">
    <source>
        <dbReference type="SAM" id="Coils"/>
    </source>
</evidence>
<evidence type="ECO:0000313" key="4">
    <source>
        <dbReference type="Proteomes" id="UP000283095"/>
    </source>
</evidence>
<organism evidence="3 4">
    <name type="scientific">Peribacillus asahii</name>
    <dbReference type="NCBI Taxonomy" id="228899"/>
    <lineage>
        <taxon>Bacteria</taxon>
        <taxon>Bacillati</taxon>
        <taxon>Bacillota</taxon>
        <taxon>Bacilli</taxon>
        <taxon>Bacillales</taxon>
        <taxon>Bacillaceae</taxon>
        <taxon>Peribacillus</taxon>
    </lineage>
</organism>
<dbReference type="Gene3D" id="3.40.50.300">
    <property type="entry name" value="P-loop containing nucleotide triphosphate hydrolases"/>
    <property type="match status" value="1"/>
</dbReference>
<dbReference type="SUPFAM" id="SSF52540">
    <property type="entry name" value="P-loop containing nucleoside triphosphate hydrolases"/>
    <property type="match status" value="1"/>
</dbReference>
<dbReference type="KEGG" id="pasa:BAOM_p015"/>
<dbReference type="InterPro" id="IPR051162">
    <property type="entry name" value="T4SS_component"/>
</dbReference>
<sequence>MMKFLSKLKGKKQEEASLENFVDEHSTFLDILSPDSIEEHDTYMRFGSNYVRTLAVAHFSNNVTSGFLEKLHSIGSNVSVVHHIEPTSAEAMIRSLDKAIVEYNSQLMDAKLKTSERQTIENNIKDATILLDNLTSSNSELFNEHMLIHIQALSLEELNRVTHTVKTMTNRHLKAITPTNRMFDAFESVLPINKNKVKELTYRNFDAEALSSLFPFDESEVIAEKGIIKGRNLKTSSIVMVNHDELLNRHEYICGPSGSGKSTYLFGDMMRRWIQGVRIRVIDPKGEFGNKFTRIGGEWIKISPMNDTVINPFEIMNTKIIRNEDGNVIETSLLHRKISNLKTLFTLMYSDLKDDPVAKALLEKALVKTYQEQKKSISWDTDFSTLTSSDYPTMGDLYKVIEKLLRENEEYKPLNGLYQVLYQYVEGSYSKAMNGHTNVDLSNDLITFDLFDLKGEEDLQKVAMYNILTFLEEDAVKDKEIVQIYVDEAHILADPRNPLAMKFLSDMYKLLRSFNSGVTSATQQVGDFLSAVEGTRNYGEAIILNSVSKLYLPMSREELNTIMSKTSENFSEEEQQILIIKDADRKKSAGKGVYIVGSTKVSLQVQLTPIELQLWDKPRMEVEYQHVKNNDDILLPEVNLRTRNFEEEQETLEPVLVN</sequence>
<dbReference type="Gene3D" id="1.10.8.730">
    <property type="match status" value="1"/>
</dbReference>
<accession>A0A3Q9RSC5</accession>
<protein>
    <recommendedName>
        <fullName evidence="2">TraG P-loop domain-containing protein</fullName>
    </recommendedName>
</protein>
<gene>
    <name evidence="3" type="ORF">BAOM_p015</name>
</gene>